<feature type="signal peptide" evidence="1">
    <location>
        <begin position="1"/>
        <end position="19"/>
    </location>
</feature>
<dbReference type="EnsemblPlants" id="ORUFI12G08590.1">
    <property type="protein sequence ID" value="ORUFI12G08590.1"/>
    <property type="gene ID" value="ORUFI12G08590"/>
</dbReference>
<dbReference type="AlphaFoldDB" id="A0A0E0RFN8"/>
<reference evidence="2" key="2">
    <citation type="submission" date="2015-06" db="UniProtKB">
        <authorList>
            <consortium name="EnsemblPlants"/>
        </authorList>
    </citation>
    <scope>IDENTIFICATION</scope>
</reference>
<reference evidence="3" key="1">
    <citation type="submission" date="2013-06" db="EMBL/GenBank/DDBJ databases">
        <authorList>
            <person name="Zhao Q."/>
        </authorList>
    </citation>
    <scope>NUCLEOTIDE SEQUENCE</scope>
    <source>
        <strain evidence="3">cv. W1943</strain>
    </source>
</reference>
<keyword evidence="1" id="KW-0732">Signal</keyword>
<feature type="chain" id="PRO_5002372500" evidence="1">
    <location>
        <begin position="20"/>
        <end position="83"/>
    </location>
</feature>
<dbReference type="HOGENOM" id="CLU_2546582_0_0_1"/>
<evidence type="ECO:0000313" key="2">
    <source>
        <dbReference type="EnsemblPlants" id="ORUFI12G08590.1"/>
    </source>
</evidence>
<dbReference type="STRING" id="4529.A0A0E0RFN8"/>
<dbReference type="Proteomes" id="UP000008022">
    <property type="component" value="Unassembled WGS sequence"/>
</dbReference>
<accession>A0A0E0RFN8</accession>
<protein>
    <submittedName>
        <fullName evidence="2">Uncharacterized protein</fullName>
    </submittedName>
</protein>
<keyword evidence="3" id="KW-1185">Reference proteome</keyword>
<organism evidence="2 3">
    <name type="scientific">Oryza rufipogon</name>
    <name type="common">Brownbeard rice</name>
    <name type="synonym">Asian wild rice</name>
    <dbReference type="NCBI Taxonomy" id="4529"/>
    <lineage>
        <taxon>Eukaryota</taxon>
        <taxon>Viridiplantae</taxon>
        <taxon>Streptophyta</taxon>
        <taxon>Embryophyta</taxon>
        <taxon>Tracheophyta</taxon>
        <taxon>Spermatophyta</taxon>
        <taxon>Magnoliopsida</taxon>
        <taxon>Liliopsida</taxon>
        <taxon>Poales</taxon>
        <taxon>Poaceae</taxon>
        <taxon>BOP clade</taxon>
        <taxon>Oryzoideae</taxon>
        <taxon>Oryzeae</taxon>
        <taxon>Oryzinae</taxon>
        <taxon>Oryza</taxon>
    </lineage>
</organism>
<evidence type="ECO:0000313" key="3">
    <source>
        <dbReference type="Proteomes" id="UP000008022"/>
    </source>
</evidence>
<dbReference type="Gramene" id="ORUFI12G08590.1">
    <property type="protein sequence ID" value="ORUFI12G08590.1"/>
    <property type="gene ID" value="ORUFI12G08590"/>
</dbReference>
<evidence type="ECO:0000256" key="1">
    <source>
        <dbReference type="SAM" id="SignalP"/>
    </source>
</evidence>
<proteinExistence type="predicted"/>
<name>A0A0E0RFN8_ORYRU</name>
<sequence length="83" mass="9129">MAPLQWASLLLILVVIVMACSGSIKELVGYAFPLEDGGNDSDTIPRYSTTTDATSSGQKCKSVKSPTMEILKQKTTRHKTRRR</sequence>